<evidence type="ECO:0000256" key="4">
    <source>
        <dbReference type="ARBA" id="ARBA00022989"/>
    </source>
</evidence>
<dbReference type="RefSeq" id="WP_205087755.1">
    <property type="nucleotide sequence ID" value="NZ_CALXQD010000006.1"/>
</dbReference>
<organism evidence="7 8">
    <name type="scientific">Veillonella magna</name>
    <dbReference type="NCBI Taxonomy" id="464322"/>
    <lineage>
        <taxon>Bacteria</taxon>
        <taxon>Bacillati</taxon>
        <taxon>Bacillota</taxon>
        <taxon>Negativicutes</taxon>
        <taxon>Veillonellales</taxon>
        <taxon>Veillonellaceae</taxon>
        <taxon>Veillonella</taxon>
    </lineage>
</organism>
<accession>A0ABS2GFQ3</accession>
<comment type="caution">
    <text evidence="7">The sequence shown here is derived from an EMBL/GenBank/DDBJ whole genome shotgun (WGS) entry which is preliminary data.</text>
</comment>
<comment type="subcellular location">
    <subcellularLocation>
        <location evidence="1">Membrane</location>
        <topology evidence="1">Multi-pass membrane protein</topology>
    </subcellularLocation>
</comment>
<dbReference type="Pfam" id="PF03649">
    <property type="entry name" value="UPF0014"/>
    <property type="match status" value="1"/>
</dbReference>
<feature type="transmembrane region" description="Helical" evidence="6">
    <location>
        <begin position="6"/>
        <end position="26"/>
    </location>
</feature>
<evidence type="ECO:0000256" key="3">
    <source>
        <dbReference type="ARBA" id="ARBA00022692"/>
    </source>
</evidence>
<evidence type="ECO:0000256" key="6">
    <source>
        <dbReference type="SAM" id="Phobius"/>
    </source>
</evidence>
<feature type="transmembrane region" description="Helical" evidence="6">
    <location>
        <begin position="64"/>
        <end position="83"/>
    </location>
</feature>
<feature type="transmembrane region" description="Helical" evidence="6">
    <location>
        <begin position="220"/>
        <end position="243"/>
    </location>
</feature>
<keyword evidence="3 6" id="KW-0812">Transmembrane</keyword>
<keyword evidence="8" id="KW-1185">Reference proteome</keyword>
<reference evidence="7 8" key="1">
    <citation type="journal article" date="2021" name="Sci. Rep.">
        <title>The distribution of antibiotic resistance genes in chicken gut microbiota commensals.</title>
        <authorList>
            <person name="Juricova H."/>
            <person name="Matiasovicova J."/>
            <person name="Kubasova T."/>
            <person name="Cejkova D."/>
            <person name="Rychlik I."/>
        </authorList>
    </citation>
    <scope>NUCLEOTIDE SEQUENCE [LARGE SCALE GENOMIC DNA]</scope>
    <source>
        <strain evidence="7 8">An537</strain>
    </source>
</reference>
<feature type="transmembrane region" description="Helical" evidence="6">
    <location>
        <begin position="193"/>
        <end position="214"/>
    </location>
</feature>
<protein>
    <submittedName>
        <fullName evidence="7">ABC transporter permease</fullName>
    </submittedName>
</protein>
<feature type="transmembrane region" description="Helical" evidence="6">
    <location>
        <begin position="95"/>
        <end position="114"/>
    </location>
</feature>
<dbReference type="EMBL" id="JACJLA010000007">
    <property type="protein sequence ID" value="MBM6912665.1"/>
    <property type="molecule type" value="Genomic_DNA"/>
</dbReference>
<evidence type="ECO:0000256" key="2">
    <source>
        <dbReference type="ARBA" id="ARBA00005268"/>
    </source>
</evidence>
<evidence type="ECO:0000256" key="5">
    <source>
        <dbReference type="ARBA" id="ARBA00023136"/>
    </source>
</evidence>
<dbReference type="PANTHER" id="PTHR30028:SF0">
    <property type="entry name" value="PROTEIN ALUMINUM SENSITIVE 3"/>
    <property type="match status" value="1"/>
</dbReference>
<gene>
    <name evidence="7" type="ORF">H6A01_04925</name>
</gene>
<dbReference type="Proteomes" id="UP000707138">
    <property type="component" value="Unassembled WGS sequence"/>
</dbReference>
<dbReference type="InterPro" id="IPR005226">
    <property type="entry name" value="UPF0014_fam"/>
</dbReference>
<comment type="similarity">
    <text evidence="2">Belongs to the UPF0014 family.</text>
</comment>
<proteinExistence type="inferred from homology"/>
<keyword evidence="5 6" id="KW-0472">Membrane</keyword>
<feature type="transmembrane region" description="Helical" evidence="6">
    <location>
        <begin position="126"/>
        <end position="149"/>
    </location>
</feature>
<name>A0ABS2GFQ3_9FIRM</name>
<evidence type="ECO:0000313" key="8">
    <source>
        <dbReference type="Proteomes" id="UP000707138"/>
    </source>
</evidence>
<feature type="transmembrane region" description="Helical" evidence="6">
    <location>
        <begin position="38"/>
        <end position="58"/>
    </location>
</feature>
<evidence type="ECO:0000313" key="7">
    <source>
        <dbReference type="EMBL" id="MBM6912665.1"/>
    </source>
</evidence>
<keyword evidence="4 6" id="KW-1133">Transmembrane helix</keyword>
<evidence type="ECO:0000256" key="1">
    <source>
        <dbReference type="ARBA" id="ARBA00004141"/>
    </source>
</evidence>
<sequence>MTESLSMQLSGFASIYLLLLIVGAIFKKCHIQQTKFLLLASLQMTVQLIIAGYVLLYIFKYPSPIFTCTYLALMIGFAIHRALNKNKWLNNKFKWITILSILLSGAFIVGFMMIAVIQKDIFTPQYIIPISGMLVSAIMNGSTLALKAFRESMDGQRNRIEVLMNIGTPPQEIVHPFVNQAMETALLPTLNNMVGMGIVSLPGMMTGQILAGALPNEAVLYQITIMIANSTAVSLVSFATLYFGCRTLWNDRYQITIPSAK</sequence>
<dbReference type="PANTHER" id="PTHR30028">
    <property type="entry name" value="UPF0014 INNER MEMBRANE PROTEIN YBBM-RELATED"/>
    <property type="match status" value="1"/>
</dbReference>